<sequence length="63" mass="6592">MENAEMSLWQTVSAGVIGSVLVLGMATLVAPAMRDMAPGVEQVLAKGDVPLQVASQRPAVRRS</sequence>
<accession>A0ABV8MUM5</accession>
<evidence type="ECO:0000313" key="3">
    <source>
        <dbReference type="Proteomes" id="UP001595791"/>
    </source>
</evidence>
<gene>
    <name evidence="2" type="ORF">ACFOW7_15755</name>
</gene>
<evidence type="ECO:0000313" key="2">
    <source>
        <dbReference type="EMBL" id="MFC4160796.1"/>
    </source>
</evidence>
<keyword evidence="1" id="KW-0812">Transmembrane</keyword>
<evidence type="ECO:0000256" key="1">
    <source>
        <dbReference type="SAM" id="Phobius"/>
    </source>
</evidence>
<protein>
    <submittedName>
        <fullName evidence="2">Uncharacterized protein</fullName>
    </submittedName>
</protein>
<proteinExistence type="predicted"/>
<keyword evidence="3" id="KW-1185">Reference proteome</keyword>
<keyword evidence="1" id="KW-0472">Membrane</keyword>
<feature type="transmembrane region" description="Helical" evidence="1">
    <location>
        <begin position="12"/>
        <end position="30"/>
    </location>
</feature>
<organism evidence="2 3">
    <name type="scientific">Chitinimonas lacunae</name>
    <dbReference type="NCBI Taxonomy" id="1963018"/>
    <lineage>
        <taxon>Bacteria</taxon>
        <taxon>Pseudomonadati</taxon>
        <taxon>Pseudomonadota</taxon>
        <taxon>Betaproteobacteria</taxon>
        <taxon>Neisseriales</taxon>
        <taxon>Chitinibacteraceae</taxon>
        <taxon>Chitinimonas</taxon>
    </lineage>
</organism>
<name>A0ABV8MUM5_9NEIS</name>
<dbReference type="Proteomes" id="UP001595791">
    <property type="component" value="Unassembled WGS sequence"/>
</dbReference>
<dbReference type="EMBL" id="JBHSBU010000001">
    <property type="protein sequence ID" value="MFC4160796.1"/>
    <property type="molecule type" value="Genomic_DNA"/>
</dbReference>
<comment type="caution">
    <text evidence="2">The sequence shown here is derived from an EMBL/GenBank/DDBJ whole genome shotgun (WGS) entry which is preliminary data.</text>
</comment>
<reference evidence="3" key="1">
    <citation type="journal article" date="2019" name="Int. J. Syst. Evol. Microbiol.">
        <title>The Global Catalogue of Microorganisms (GCM) 10K type strain sequencing project: providing services to taxonomists for standard genome sequencing and annotation.</title>
        <authorList>
            <consortium name="The Broad Institute Genomics Platform"/>
            <consortium name="The Broad Institute Genome Sequencing Center for Infectious Disease"/>
            <person name="Wu L."/>
            <person name="Ma J."/>
        </authorList>
    </citation>
    <scope>NUCLEOTIDE SEQUENCE [LARGE SCALE GENOMIC DNA]</scope>
    <source>
        <strain evidence="3">LMG 29894</strain>
    </source>
</reference>
<keyword evidence="1" id="KW-1133">Transmembrane helix</keyword>
<dbReference type="RefSeq" id="WP_378166018.1">
    <property type="nucleotide sequence ID" value="NZ_JBHSBU010000001.1"/>
</dbReference>